<dbReference type="InterPro" id="IPR000498">
    <property type="entry name" value="OmpA-like_TM_dom"/>
</dbReference>
<evidence type="ECO:0000313" key="3">
    <source>
        <dbReference type="EMBL" id="CCH50395.1"/>
    </source>
</evidence>
<sequence length="221" mass="24135">MKSLQCLTIIVALLFTFTGFAFADQGGFYGSIKVGGSYLDADKSTSGNATGTSSSSKFDKEAGAIGFAAGYDWMGYEYPIRTEIEYMYTGDFKYKYSDSNSSLTDTISLQTVMLNVYWDFYNSTDFTPFINGGVGVAWVEESFSTSTISDPGSKTSTNLAFNLGAGVGWSITESIILDLAYRYDYYGDGEKVTGTSTDVNVESQVKDIGTHKVLLGLRYQF</sequence>
<keyword evidence="4" id="KW-1185">Reference proteome</keyword>
<accession>M1WNK5</accession>
<dbReference type="InterPro" id="IPR011250">
    <property type="entry name" value="OMP/PagP_B-barrel"/>
</dbReference>
<dbReference type="RefSeq" id="WP_015416437.1">
    <property type="nucleotide sequence ID" value="NC_020409.1"/>
</dbReference>
<evidence type="ECO:0000313" key="4">
    <source>
        <dbReference type="Proteomes" id="UP000011724"/>
    </source>
</evidence>
<reference evidence="3 4" key="1">
    <citation type="journal article" date="2013" name="PLoS ONE">
        <title>The first genomic and proteomic characterization of a deep-sea sulfate reducer: insights into the piezophilic lifestyle of Desulfovibrio piezophilus.</title>
        <authorList>
            <person name="Pradel N."/>
            <person name="Ji B."/>
            <person name="Gimenez G."/>
            <person name="Talla E."/>
            <person name="Lenoble P."/>
            <person name="Garel M."/>
            <person name="Tamburini C."/>
            <person name="Fourquet P."/>
            <person name="Lebrun R."/>
            <person name="Bertin P."/>
            <person name="Denis Y."/>
            <person name="Pophillat M."/>
            <person name="Barbe V."/>
            <person name="Ollivier B."/>
            <person name="Dolla A."/>
        </authorList>
    </citation>
    <scope>NUCLEOTIDE SEQUENCE [LARGE SCALE GENOMIC DNA]</scope>
    <source>
        <strain evidence="4">DSM 10523 / SB164P1</strain>
    </source>
</reference>
<evidence type="ECO:0000256" key="1">
    <source>
        <dbReference type="SAM" id="SignalP"/>
    </source>
</evidence>
<organism evidence="3 4">
    <name type="scientific">Pseudodesulfovibrio piezophilus (strain DSM 21447 / JCM 15486 / C1TLV30)</name>
    <name type="common">Desulfovibrio piezophilus</name>
    <dbReference type="NCBI Taxonomy" id="1322246"/>
    <lineage>
        <taxon>Bacteria</taxon>
        <taxon>Pseudomonadati</taxon>
        <taxon>Thermodesulfobacteriota</taxon>
        <taxon>Desulfovibrionia</taxon>
        <taxon>Desulfovibrionales</taxon>
        <taxon>Desulfovibrionaceae</taxon>
    </lineage>
</organism>
<dbReference type="STRING" id="1322246.BN4_20333"/>
<name>M1WNK5_PSEP2</name>
<feature type="domain" description="Outer membrane protein OmpA-like transmembrane" evidence="2">
    <location>
        <begin position="27"/>
        <end position="184"/>
    </location>
</feature>
<dbReference type="SUPFAM" id="SSF56925">
    <property type="entry name" value="OMPA-like"/>
    <property type="match status" value="1"/>
</dbReference>
<dbReference type="AlphaFoldDB" id="M1WNK5"/>
<protein>
    <submittedName>
        <fullName evidence="3">Putative Surface antigen msp4 family protein</fullName>
    </submittedName>
</protein>
<feature type="signal peptide" evidence="1">
    <location>
        <begin position="1"/>
        <end position="23"/>
    </location>
</feature>
<feature type="chain" id="PRO_5004018880" evidence="1">
    <location>
        <begin position="24"/>
        <end position="221"/>
    </location>
</feature>
<dbReference type="Proteomes" id="UP000011724">
    <property type="component" value="Chromosome"/>
</dbReference>
<proteinExistence type="predicted"/>
<gene>
    <name evidence="3" type="ordered locus">BN4_20333</name>
</gene>
<evidence type="ECO:0000259" key="2">
    <source>
        <dbReference type="Pfam" id="PF01389"/>
    </source>
</evidence>
<dbReference type="HOGENOM" id="CLU_057473_1_0_7"/>
<dbReference type="EMBL" id="FO203427">
    <property type="protein sequence ID" value="CCH50395.1"/>
    <property type="molecule type" value="Genomic_DNA"/>
</dbReference>
<dbReference type="PATRIC" id="fig|879567.3.peg.3424"/>
<dbReference type="OrthoDB" id="5451288at2"/>
<dbReference type="Pfam" id="PF01389">
    <property type="entry name" value="OmpA_membrane"/>
    <property type="match status" value="1"/>
</dbReference>
<dbReference type="eggNOG" id="COG3637">
    <property type="taxonomic scope" value="Bacteria"/>
</dbReference>
<dbReference type="KEGG" id="dpi:BN4_20333"/>
<reference evidence="4" key="2">
    <citation type="journal article" date="2013" name="Stand. Genomic Sci.">
        <title>Complete genome sequence of Desulfocapsa sulfexigens, a marine deltaproteobacterium specialized in disproportionating inorganic sulfur compounds.</title>
        <authorList>
            <person name="Finster K.W."/>
            <person name="Kjeldsen K.U."/>
            <person name="Kube M."/>
            <person name="Reinhardt R."/>
            <person name="Mussmann M."/>
            <person name="Amann R."/>
            <person name="Schreiber L."/>
        </authorList>
    </citation>
    <scope>NUCLEOTIDE SEQUENCE [LARGE SCALE GENOMIC DNA]</scope>
    <source>
        <strain evidence="4">DSM 10523 / SB164P1</strain>
    </source>
</reference>
<keyword evidence="1" id="KW-0732">Signal</keyword>
<dbReference type="Gene3D" id="2.40.160.20">
    <property type="match status" value="1"/>
</dbReference>